<evidence type="ECO:0000313" key="1">
    <source>
        <dbReference type="EMBL" id="GLT19108.1"/>
    </source>
</evidence>
<gene>
    <name evidence="1" type="ORF">GCM10007938_28900</name>
</gene>
<protein>
    <recommendedName>
        <fullName evidence="3">Pilus assembly protein CpaD</fullName>
    </recommendedName>
</protein>
<dbReference type="EMBL" id="BSPW01000067">
    <property type="protein sequence ID" value="GLT19108.1"/>
    <property type="molecule type" value="Genomic_DNA"/>
</dbReference>
<name>A0ABQ6F0U0_9VIBR</name>
<accession>A0ABQ6F0U0</accession>
<evidence type="ECO:0000313" key="2">
    <source>
        <dbReference type="Proteomes" id="UP001157138"/>
    </source>
</evidence>
<evidence type="ECO:0008006" key="3">
    <source>
        <dbReference type="Google" id="ProtNLM"/>
    </source>
</evidence>
<keyword evidence="2" id="KW-1185">Reference proteome</keyword>
<sequence>MDFTTEVYMKLKLFVLPVLLVLGGCVHDRIARQPAIDVVAVTNKLTLTLDNNELSVEQILKVEDFIAKRGNPYGLRVKLVSDSAQRLDQIEKLRQVLLAQGIANNKITNERISADQQGDVQVIVESFRAKVANCGASKLPPVVFNQYRSHQAFGCTNAAALAQMVANPKDLVLGENLGPANGEKAVAVLDAYISPSTNSDTGRATASNSNITAGNE</sequence>
<comment type="caution">
    <text evidence="1">The sequence shown here is derived from an EMBL/GenBank/DDBJ whole genome shotgun (WGS) entry which is preliminary data.</text>
</comment>
<dbReference type="Proteomes" id="UP001157138">
    <property type="component" value="Unassembled WGS sequence"/>
</dbReference>
<proteinExistence type="predicted"/>
<dbReference type="Pfam" id="PF09476">
    <property type="entry name" value="Pilus_CpaD"/>
    <property type="match status" value="1"/>
</dbReference>
<dbReference type="InterPro" id="IPR019027">
    <property type="entry name" value="Pilus_biogenesis_CpaD-related"/>
</dbReference>
<reference evidence="2" key="1">
    <citation type="journal article" date="2019" name="Int. J. Syst. Evol. Microbiol.">
        <title>The Global Catalogue of Microorganisms (GCM) 10K type strain sequencing project: providing services to taxonomists for standard genome sequencing and annotation.</title>
        <authorList>
            <consortium name="The Broad Institute Genomics Platform"/>
            <consortium name="The Broad Institute Genome Sequencing Center for Infectious Disease"/>
            <person name="Wu L."/>
            <person name="Ma J."/>
        </authorList>
    </citation>
    <scope>NUCLEOTIDE SEQUENCE [LARGE SCALE GENOMIC DNA]</scope>
    <source>
        <strain evidence="2">NBRC 108723</strain>
    </source>
</reference>
<organism evidence="1 2">
    <name type="scientific">Vibrio zhanjiangensis</name>
    <dbReference type="NCBI Taxonomy" id="1046128"/>
    <lineage>
        <taxon>Bacteria</taxon>
        <taxon>Pseudomonadati</taxon>
        <taxon>Pseudomonadota</taxon>
        <taxon>Gammaproteobacteria</taxon>
        <taxon>Vibrionales</taxon>
        <taxon>Vibrionaceae</taxon>
        <taxon>Vibrio</taxon>
    </lineage>
</organism>